<dbReference type="SUPFAM" id="SSF116734">
    <property type="entry name" value="DNA methylase specificity domain"/>
    <property type="match status" value="2"/>
</dbReference>
<organism evidence="5 6">
    <name type="scientific">Candidatus Scalindua rubra</name>
    <dbReference type="NCBI Taxonomy" id="1872076"/>
    <lineage>
        <taxon>Bacteria</taxon>
        <taxon>Pseudomonadati</taxon>
        <taxon>Planctomycetota</taxon>
        <taxon>Candidatus Brocadiia</taxon>
        <taxon>Candidatus Brocadiales</taxon>
        <taxon>Candidatus Scalinduaceae</taxon>
        <taxon>Candidatus Scalindua</taxon>
    </lineage>
</organism>
<keyword evidence="2" id="KW-0680">Restriction system</keyword>
<dbReference type="InterPro" id="IPR000055">
    <property type="entry name" value="Restrct_endonuc_typeI_TRD"/>
</dbReference>
<dbReference type="InterPro" id="IPR052021">
    <property type="entry name" value="Type-I_RS_S_subunit"/>
</dbReference>
<proteinExistence type="inferred from homology"/>
<comment type="caution">
    <text evidence="5">The sequence shown here is derived from an EMBL/GenBank/DDBJ whole genome shotgun (WGS) entry which is preliminary data.</text>
</comment>
<dbReference type="Gene3D" id="3.90.220.20">
    <property type="entry name" value="DNA methylase specificity domains"/>
    <property type="match status" value="2"/>
</dbReference>
<dbReference type="InterPro" id="IPR044946">
    <property type="entry name" value="Restrct_endonuc_typeI_TRD_sf"/>
</dbReference>
<evidence type="ECO:0000259" key="4">
    <source>
        <dbReference type="Pfam" id="PF01420"/>
    </source>
</evidence>
<dbReference type="Proteomes" id="UP000094056">
    <property type="component" value="Unassembled WGS sequence"/>
</dbReference>
<dbReference type="PANTHER" id="PTHR30408">
    <property type="entry name" value="TYPE-1 RESTRICTION ENZYME ECOKI SPECIFICITY PROTEIN"/>
    <property type="match status" value="1"/>
</dbReference>
<reference evidence="5 6" key="1">
    <citation type="submission" date="2016-07" db="EMBL/GenBank/DDBJ databases">
        <title>Draft genome of Scalindua rubra, obtained from a brine-seawater interface in the Red Sea, sheds light on salt adaptation in anammox bacteria.</title>
        <authorList>
            <person name="Speth D.R."/>
            <person name="Lagkouvardos I."/>
            <person name="Wang Y."/>
            <person name="Qian P.-Y."/>
            <person name="Dutilh B.E."/>
            <person name="Jetten M.S."/>
        </authorList>
    </citation>
    <scope>NUCLEOTIDE SEQUENCE [LARGE SCALE GENOMIC DNA]</scope>
    <source>
        <strain evidence="5">BSI-1</strain>
    </source>
</reference>
<dbReference type="GO" id="GO:0003677">
    <property type="term" value="F:DNA binding"/>
    <property type="evidence" value="ECO:0007669"/>
    <property type="project" value="UniProtKB-KW"/>
</dbReference>
<dbReference type="AlphaFoldDB" id="A0A1E3XAL0"/>
<dbReference type="PANTHER" id="PTHR30408:SF12">
    <property type="entry name" value="TYPE I RESTRICTION ENZYME MJAVIII SPECIFICITY SUBUNIT"/>
    <property type="match status" value="1"/>
</dbReference>
<dbReference type="Pfam" id="PF01420">
    <property type="entry name" value="Methylase_S"/>
    <property type="match status" value="1"/>
</dbReference>
<dbReference type="EMBL" id="MAYW01000054">
    <property type="protein sequence ID" value="ODS32640.1"/>
    <property type="molecule type" value="Genomic_DNA"/>
</dbReference>
<evidence type="ECO:0000256" key="2">
    <source>
        <dbReference type="ARBA" id="ARBA00022747"/>
    </source>
</evidence>
<evidence type="ECO:0000256" key="3">
    <source>
        <dbReference type="ARBA" id="ARBA00023125"/>
    </source>
</evidence>
<keyword evidence="3" id="KW-0238">DNA-binding</keyword>
<accession>A0A1E3XAL0</accession>
<evidence type="ECO:0000256" key="1">
    <source>
        <dbReference type="ARBA" id="ARBA00010923"/>
    </source>
</evidence>
<feature type="domain" description="Type I restriction modification DNA specificity" evidence="4">
    <location>
        <begin position="5"/>
        <end position="169"/>
    </location>
</feature>
<dbReference type="GO" id="GO:0009307">
    <property type="term" value="P:DNA restriction-modification system"/>
    <property type="evidence" value="ECO:0007669"/>
    <property type="project" value="UniProtKB-KW"/>
</dbReference>
<comment type="similarity">
    <text evidence="1">Belongs to the type-I restriction system S methylase family.</text>
</comment>
<dbReference type="PATRIC" id="fig|1872076.5.peg.2642"/>
<name>A0A1E3XAL0_9BACT</name>
<sequence>MIRYPENWKIRRLNEIGEIITGNTPSKKHPEYYGGKIPWVKPNDLDKSGAIYETDEYLTEVGASEARILPKDTVMVSCIGNLGKVGISGTSLATNQQINSIIFNKKIYPKFGYYACKKLQKVLEHFAPATTLPIITKSRFSEVKILVPPLSLQRKITSILEKAESSREKRKQANRLTDEFLKSAFIEMFGDPIKNPKRWDIKELKNCINGMPSNGYFTKNENYSNLGVPIIWISNFIDKFYVDLTFLKKVNADYKDINKYKVNYGDALFCRSSLTSAGIGKAGIIPKIIPREIIFECHIIKISLDMTVLLPEYFRAFSDTQFFRSQVIRNSKTATMTTISQEGITNNCIILPPLRLQQKICHPCPKNRKTKRKTARI</sequence>
<evidence type="ECO:0000313" key="6">
    <source>
        <dbReference type="Proteomes" id="UP000094056"/>
    </source>
</evidence>
<dbReference type="CDD" id="cd17293">
    <property type="entry name" value="RMtype1_S_Ppo21ORF8840P_TRD1-CR1_like"/>
    <property type="match status" value="1"/>
</dbReference>
<protein>
    <recommendedName>
        <fullName evidence="4">Type I restriction modification DNA specificity domain-containing protein</fullName>
    </recommendedName>
</protein>
<evidence type="ECO:0000313" key="5">
    <source>
        <dbReference type="EMBL" id="ODS32640.1"/>
    </source>
</evidence>
<gene>
    <name evidence="5" type="ORF">SCARUB_02241</name>
</gene>